<protein>
    <submittedName>
        <fullName evidence="8">Uu.00g119870.m01.CDS01</fullName>
    </submittedName>
</protein>
<dbReference type="Gene3D" id="3.90.550.20">
    <property type="match status" value="1"/>
</dbReference>
<evidence type="ECO:0000256" key="7">
    <source>
        <dbReference type="SAM" id="Phobius"/>
    </source>
</evidence>
<evidence type="ECO:0000256" key="5">
    <source>
        <dbReference type="ARBA" id="ARBA00022989"/>
    </source>
</evidence>
<evidence type="ECO:0000256" key="3">
    <source>
        <dbReference type="ARBA" id="ARBA00022679"/>
    </source>
</evidence>
<dbReference type="Proteomes" id="UP001295740">
    <property type="component" value="Unassembled WGS sequence"/>
</dbReference>
<dbReference type="PANTHER" id="PTHR32385">
    <property type="entry name" value="MANNOSYL PHOSPHORYLINOSITOL CERAMIDE SYNTHASE"/>
    <property type="match status" value="1"/>
</dbReference>
<dbReference type="AlphaFoldDB" id="A0AAI8VGR0"/>
<evidence type="ECO:0000256" key="6">
    <source>
        <dbReference type="ARBA" id="ARBA00023136"/>
    </source>
</evidence>
<sequence length="355" mass="40506">MGVPSSPRARRAIKIVIVILIVALLIHVLLRLVDFSNLFGFFRDHSGIKISQREILDAYTSRKDQGTTTSSPVIPRILHQVYHDWSDPESTNTTLPDDWAAARQTCIALNPGWEYKLWSSKGSRDFIQDEFPWFLSTYDGYKFPVQRVDVIRYFALRRFGGVYIDLDNGCAESLDAITYFPAFTTDGGHGTLSNNIIGGQPGHPFFHLLTESLIPWNWNWILPYVIVSYTSGQWFLTAVWEQYHRLLSAEGVVQGMEGTGWAPLHHILMDTRPDQPDPFVFWTQERGGTWDQWDSAWFGWVGNHIGLVVSEVIGAIAFVAILLWGCVWCCCYLRRRKAKGYKRIDALDPVGQDMT</sequence>
<organism evidence="8 9">
    <name type="scientific">Anthostomella pinea</name>
    <dbReference type="NCBI Taxonomy" id="933095"/>
    <lineage>
        <taxon>Eukaryota</taxon>
        <taxon>Fungi</taxon>
        <taxon>Dikarya</taxon>
        <taxon>Ascomycota</taxon>
        <taxon>Pezizomycotina</taxon>
        <taxon>Sordariomycetes</taxon>
        <taxon>Xylariomycetidae</taxon>
        <taxon>Xylariales</taxon>
        <taxon>Xylariaceae</taxon>
        <taxon>Anthostomella</taxon>
    </lineage>
</organism>
<dbReference type="GO" id="GO:0016020">
    <property type="term" value="C:membrane"/>
    <property type="evidence" value="ECO:0007669"/>
    <property type="project" value="UniProtKB-SubCell"/>
</dbReference>
<dbReference type="SUPFAM" id="SSF53448">
    <property type="entry name" value="Nucleotide-diphospho-sugar transferases"/>
    <property type="match status" value="1"/>
</dbReference>
<evidence type="ECO:0000256" key="4">
    <source>
        <dbReference type="ARBA" id="ARBA00022692"/>
    </source>
</evidence>
<keyword evidence="6 7" id="KW-0472">Membrane</keyword>
<proteinExistence type="inferred from homology"/>
<dbReference type="InterPro" id="IPR051706">
    <property type="entry name" value="Glycosyltransferase_domain"/>
</dbReference>
<evidence type="ECO:0000313" key="8">
    <source>
        <dbReference type="EMBL" id="CAJ2504593.1"/>
    </source>
</evidence>
<keyword evidence="9" id="KW-1185">Reference proteome</keyword>
<dbReference type="InterPro" id="IPR029044">
    <property type="entry name" value="Nucleotide-diphossugar_trans"/>
</dbReference>
<dbReference type="InterPro" id="IPR007577">
    <property type="entry name" value="GlycoTrfase_DXD_sugar-bd_CS"/>
</dbReference>
<reference evidence="8" key="1">
    <citation type="submission" date="2023-10" db="EMBL/GenBank/DDBJ databases">
        <authorList>
            <person name="Hackl T."/>
        </authorList>
    </citation>
    <scope>NUCLEOTIDE SEQUENCE</scope>
</reference>
<keyword evidence="3" id="KW-0808">Transferase</keyword>
<evidence type="ECO:0000256" key="2">
    <source>
        <dbReference type="ARBA" id="ARBA00009003"/>
    </source>
</evidence>
<comment type="caution">
    <text evidence="8">The sequence shown here is derived from an EMBL/GenBank/DDBJ whole genome shotgun (WGS) entry which is preliminary data.</text>
</comment>
<dbReference type="EMBL" id="CAUWAG010000006">
    <property type="protein sequence ID" value="CAJ2504593.1"/>
    <property type="molecule type" value="Genomic_DNA"/>
</dbReference>
<keyword evidence="4 7" id="KW-0812">Transmembrane</keyword>
<name>A0AAI8VGR0_9PEZI</name>
<comment type="similarity">
    <text evidence="2">Belongs to the glycosyltransferase 32 family.</text>
</comment>
<dbReference type="GO" id="GO:0000030">
    <property type="term" value="F:mannosyltransferase activity"/>
    <property type="evidence" value="ECO:0007669"/>
    <property type="project" value="TreeGrafter"/>
</dbReference>
<dbReference type="Pfam" id="PF04488">
    <property type="entry name" value="Gly_transf_sug"/>
    <property type="match status" value="1"/>
</dbReference>
<evidence type="ECO:0000313" key="9">
    <source>
        <dbReference type="Proteomes" id="UP001295740"/>
    </source>
</evidence>
<evidence type="ECO:0000256" key="1">
    <source>
        <dbReference type="ARBA" id="ARBA00004370"/>
    </source>
</evidence>
<feature type="transmembrane region" description="Helical" evidence="7">
    <location>
        <begin position="12"/>
        <end position="33"/>
    </location>
</feature>
<comment type="subcellular location">
    <subcellularLocation>
        <location evidence="1">Membrane</location>
    </subcellularLocation>
</comment>
<dbReference type="GO" id="GO:0051999">
    <property type="term" value="P:mannosyl-inositol phosphorylceramide biosynthetic process"/>
    <property type="evidence" value="ECO:0007669"/>
    <property type="project" value="TreeGrafter"/>
</dbReference>
<accession>A0AAI8VGR0</accession>
<keyword evidence="5 7" id="KW-1133">Transmembrane helix</keyword>
<feature type="transmembrane region" description="Helical" evidence="7">
    <location>
        <begin position="312"/>
        <end position="333"/>
    </location>
</feature>
<dbReference type="PANTHER" id="PTHR32385:SF20">
    <property type="entry name" value="MANNOSYL PHOSPHORYLINOSITOL CERAMIDE SYNTHASE CSH1-RELATED"/>
    <property type="match status" value="1"/>
</dbReference>
<gene>
    <name evidence="8" type="ORF">KHLLAP_LOCUS5061</name>
</gene>